<dbReference type="AlphaFoldDB" id="A0A9X1WNJ2"/>
<dbReference type="Proteomes" id="UP001139347">
    <property type="component" value="Unassembled WGS sequence"/>
</dbReference>
<keyword evidence="3" id="KW-1185">Reference proteome</keyword>
<name>A0A9X1WNJ2_9BACL</name>
<feature type="compositionally biased region" description="Low complexity" evidence="1">
    <location>
        <begin position="244"/>
        <end position="257"/>
    </location>
</feature>
<feature type="compositionally biased region" description="Polar residues" evidence="1">
    <location>
        <begin position="161"/>
        <end position="170"/>
    </location>
</feature>
<dbReference type="EMBL" id="JALIRP010000004">
    <property type="protein sequence ID" value="MCJ8012492.1"/>
    <property type="molecule type" value="Genomic_DNA"/>
</dbReference>
<comment type="caution">
    <text evidence="2">The sequence shown here is derived from an EMBL/GenBank/DDBJ whole genome shotgun (WGS) entry which is preliminary data.</text>
</comment>
<proteinExistence type="predicted"/>
<evidence type="ECO:0000256" key="1">
    <source>
        <dbReference type="SAM" id="MobiDB-lite"/>
    </source>
</evidence>
<protein>
    <submittedName>
        <fullName evidence="2">DUF4247 domain-containing protein</fullName>
    </submittedName>
</protein>
<dbReference type="RefSeq" id="WP_244725287.1">
    <property type="nucleotide sequence ID" value="NZ_JALIRP010000004.1"/>
</dbReference>
<feature type="region of interest" description="Disordered" evidence="1">
    <location>
        <begin position="153"/>
        <end position="257"/>
    </location>
</feature>
<reference evidence="2" key="1">
    <citation type="submission" date="2022-04" db="EMBL/GenBank/DDBJ databases">
        <title>Paenibacillus mangrovi sp. nov., a novel endophytic bacterium isolated from bark of Kandelia candel.</title>
        <authorList>
            <person name="Tuo L."/>
        </authorList>
    </citation>
    <scope>NUCLEOTIDE SEQUENCE</scope>
    <source>
        <strain evidence="2">KQZ6P-2</strain>
    </source>
</reference>
<evidence type="ECO:0000313" key="3">
    <source>
        <dbReference type="Proteomes" id="UP001139347"/>
    </source>
</evidence>
<dbReference type="PROSITE" id="PS51257">
    <property type="entry name" value="PROKAR_LIPOPROTEIN"/>
    <property type="match status" value="1"/>
</dbReference>
<dbReference type="InterPro" id="IPR025341">
    <property type="entry name" value="DUF4247"/>
</dbReference>
<sequence length="257" mass="28208">MKGRQGRTLFSLKILLVISLIMSLLTGCGIGSPNVKDTYPLESVNRDGSSTSYVYRATDKTVPEVAKQLSDEKKPDQMSQEDPEHMFLVYGNEYYHLQKDPNKDSDTLIEVDSQEYVQKNYDSSFLKGYLTASLIGQLFDSFGGGHGGYRGYSSRDIYQPKQGSYHSPTANDKKIAPPLTTQKKGSINRRGTKSSDTRVGSGDNIFERNTNSSNSSKGSISRGGSGSGSMFDKPKSSYSKPKTRSGSGSVSRRSSKR</sequence>
<evidence type="ECO:0000313" key="2">
    <source>
        <dbReference type="EMBL" id="MCJ8012492.1"/>
    </source>
</evidence>
<gene>
    <name evidence="2" type="ORF">MUG84_12190</name>
</gene>
<accession>A0A9X1WNJ2</accession>
<dbReference type="Pfam" id="PF14042">
    <property type="entry name" value="DUF4247"/>
    <property type="match status" value="1"/>
</dbReference>
<organism evidence="2 3">
    <name type="scientific">Paenibacillus mangrovi</name>
    <dbReference type="NCBI Taxonomy" id="2931978"/>
    <lineage>
        <taxon>Bacteria</taxon>
        <taxon>Bacillati</taxon>
        <taxon>Bacillota</taxon>
        <taxon>Bacilli</taxon>
        <taxon>Bacillales</taxon>
        <taxon>Paenibacillaceae</taxon>
        <taxon>Paenibacillus</taxon>
    </lineage>
</organism>